<accession>A0AAD5MC14</accession>
<feature type="compositionally biased region" description="Basic and acidic residues" evidence="1">
    <location>
        <begin position="41"/>
        <end position="59"/>
    </location>
</feature>
<reference evidence="2" key="1">
    <citation type="submission" date="2021-06" db="EMBL/GenBank/DDBJ databases">
        <title>Parelaphostrongylus tenuis whole genome reference sequence.</title>
        <authorList>
            <person name="Garwood T.J."/>
            <person name="Larsen P.A."/>
            <person name="Fountain-Jones N.M."/>
            <person name="Garbe J.R."/>
            <person name="Macchietto M.G."/>
            <person name="Kania S.A."/>
            <person name="Gerhold R.W."/>
            <person name="Richards J.E."/>
            <person name="Wolf T.M."/>
        </authorList>
    </citation>
    <scope>NUCLEOTIDE SEQUENCE</scope>
    <source>
        <strain evidence="2">MNPRO001-30</strain>
        <tissue evidence="2">Meninges</tissue>
    </source>
</reference>
<keyword evidence="3" id="KW-1185">Reference proteome</keyword>
<evidence type="ECO:0000313" key="2">
    <source>
        <dbReference type="EMBL" id="KAJ1353448.1"/>
    </source>
</evidence>
<feature type="region of interest" description="Disordered" evidence="1">
    <location>
        <begin position="41"/>
        <end position="74"/>
    </location>
</feature>
<dbReference type="EMBL" id="JAHQIW010001715">
    <property type="protein sequence ID" value="KAJ1353448.1"/>
    <property type="molecule type" value="Genomic_DNA"/>
</dbReference>
<evidence type="ECO:0000256" key="1">
    <source>
        <dbReference type="SAM" id="MobiDB-lite"/>
    </source>
</evidence>
<evidence type="ECO:0000313" key="3">
    <source>
        <dbReference type="Proteomes" id="UP001196413"/>
    </source>
</evidence>
<feature type="compositionally biased region" description="Basic residues" evidence="1">
    <location>
        <begin position="60"/>
        <end position="74"/>
    </location>
</feature>
<protein>
    <submittedName>
        <fullName evidence="2">Uncharacterized protein</fullName>
    </submittedName>
</protein>
<organism evidence="2 3">
    <name type="scientific">Parelaphostrongylus tenuis</name>
    <name type="common">Meningeal worm</name>
    <dbReference type="NCBI Taxonomy" id="148309"/>
    <lineage>
        <taxon>Eukaryota</taxon>
        <taxon>Metazoa</taxon>
        <taxon>Ecdysozoa</taxon>
        <taxon>Nematoda</taxon>
        <taxon>Chromadorea</taxon>
        <taxon>Rhabditida</taxon>
        <taxon>Rhabditina</taxon>
        <taxon>Rhabditomorpha</taxon>
        <taxon>Strongyloidea</taxon>
        <taxon>Metastrongylidae</taxon>
        <taxon>Parelaphostrongylus</taxon>
    </lineage>
</organism>
<name>A0AAD5MC14_PARTN</name>
<dbReference type="Proteomes" id="UP001196413">
    <property type="component" value="Unassembled WGS sequence"/>
</dbReference>
<gene>
    <name evidence="2" type="ORF">KIN20_010079</name>
</gene>
<sequence length="88" mass="10621">MSTVQQAEALVELYPTVHNISHVHRNEHEVIYDTSRALERTEVKEREKRGGREEKEEKKTRKKERKKVNPRQHWKVLYAIDQMSQRPD</sequence>
<proteinExistence type="predicted"/>
<dbReference type="AlphaFoldDB" id="A0AAD5MC14"/>
<comment type="caution">
    <text evidence="2">The sequence shown here is derived from an EMBL/GenBank/DDBJ whole genome shotgun (WGS) entry which is preliminary data.</text>
</comment>